<evidence type="ECO:0000313" key="1">
    <source>
        <dbReference type="EMBL" id="KAB5588476.1"/>
    </source>
</evidence>
<reference evidence="1 2" key="1">
    <citation type="journal article" date="2019" name="Fungal Biol. Biotechnol.">
        <title>Draft genome sequence of fastidious pathogen Ceratobasidium theobromae, which causes vascular-streak dieback in Theobroma cacao.</title>
        <authorList>
            <person name="Ali S.S."/>
            <person name="Asman A."/>
            <person name="Shao J."/>
            <person name="Firmansyah A.P."/>
            <person name="Susilo A.W."/>
            <person name="Rosmana A."/>
            <person name="McMahon P."/>
            <person name="Junaid M."/>
            <person name="Guest D."/>
            <person name="Kheng T.Y."/>
            <person name="Meinhardt L.W."/>
            <person name="Bailey B.A."/>
        </authorList>
    </citation>
    <scope>NUCLEOTIDE SEQUENCE [LARGE SCALE GENOMIC DNA]</scope>
    <source>
        <strain evidence="1 2">CT2</strain>
    </source>
</reference>
<dbReference type="AlphaFoldDB" id="A0A5N5QAP6"/>
<evidence type="ECO:0000313" key="2">
    <source>
        <dbReference type="Proteomes" id="UP000383932"/>
    </source>
</evidence>
<name>A0A5N5QAP6_9AGAM</name>
<accession>A0A5N5QAP6</accession>
<dbReference type="Pfam" id="PF20414">
    <property type="entry name" value="DUF6698"/>
    <property type="match status" value="1"/>
</dbReference>
<comment type="caution">
    <text evidence="1">The sequence shown here is derived from an EMBL/GenBank/DDBJ whole genome shotgun (WGS) entry which is preliminary data.</text>
</comment>
<keyword evidence="2" id="KW-1185">Reference proteome</keyword>
<dbReference type="Proteomes" id="UP000383932">
    <property type="component" value="Unassembled WGS sequence"/>
</dbReference>
<dbReference type="EMBL" id="SSOP01000444">
    <property type="protein sequence ID" value="KAB5588476.1"/>
    <property type="molecule type" value="Genomic_DNA"/>
</dbReference>
<sequence>MSAHPPAPDPREWAVQPRARGPGVPLFVTIGKDYGRNVHQAVPLGIVLDEAKLCLEMRRANPASEEPTRNPVYKDYYLPLRQRVGPDLDDKLLSDRNWSFRTKAAAEVHKGRSQGRSDDIVCLRRILPEHHLFKHLPADHARGFPTDEYARLLRTPDLELDDLEIRTALNASIIDAPSDQLYAGLFAGYTLPSDNVHPLEGLFRSDLFVDAYLGIFFGPRAAKHLTPGSGGRRSKAYKNNMTMVSKGSIAYVAMLLRFCLHQAETWYTVESNLDTRYNYLIFYTEILAILNEPEFKPQVDNLLAYLNALIFPNVHRRPANAPYNNGQGALERALARLRVHAAQGNA</sequence>
<proteinExistence type="predicted"/>
<protein>
    <submittedName>
        <fullName evidence="1">Uncharacterized protein</fullName>
    </submittedName>
</protein>
<gene>
    <name evidence="1" type="ORF">CTheo_8080</name>
</gene>
<organism evidence="1 2">
    <name type="scientific">Ceratobasidium theobromae</name>
    <dbReference type="NCBI Taxonomy" id="1582974"/>
    <lineage>
        <taxon>Eukaryota</taxon>
        <taxon>Fungi</taxon>
        <taxon>Dikarya</taxon>
        <taxon>Basidiomycota</taxon>
        <taxon>Agaricomycotina</taxon>
        <taxon>Agaricomycetes</taxon>
        <taxon>Cantharellales</taxon>
        <taxon>Ceratobasidiaceae</taxon>
        <taxon>Ceratobasidium</taxon>
    </lineage>
</organism>
<dbReference type="OrthoDB" id="3220614at2759"/>
<dbReference type="InterPro" id="IPR046521">
    <property type="entry name" value="DUF6698"/>
</dbReference>